<dbReference type="PANTHER" id="PTHR30246">
    <property type="entry name" value="2-KETO-3-DEOXY-6-PHOSPHOGLUCONATE ALDOLASE"/>
    <property type="match status" value="1"/>
</dbReference>
<comment type="subunit">
    <text evidence="3">Homotrimer.</text>
</comment>
<organism evidence="6 7">
    <name type="scientific">Cellulophaga fucicola</name>
    <dbReference type="NCBI Taxonomy" id="76595"/>
    <lineage>
        <taxon>Bacteria</taxon>
        <taxon>Pseudomonadati</taxon>
        <taxon>Bacteroidota</taxon>
        <taxon>Flavobacteriia</taxon>
        <taxon>Flavobacteriales</taxon>
        <taxon>Flavobacteriaceae</taxon>
        <taxon>Cellulophaga</taxon>
    </lineage>
</organism>
<name>A0A1K1PH32_9FLAO</name>
<dbReference type="NCBIfam" id="TIGR01182">
    <property type="entry name" value="eda"/>
    <property type="match status" value="1"/>
</dbReference>
<reference evidence="7" key="1">
    <citation type="submission" date="2016-11" db="EMBL/GenBank/DDBJ databases">
        <authorList>
            <person name="Varghese N."/>
            <person name="Submissions S."/>
        </authorList>
    </citation>
    <scope>NUCLEOTIDE SEQUENCE [LARGE SCALE GENOMIC DNA]</scope>
    <source>
        <strain evidence="7">DSM 24786</strain>
    </source>
</reference>
<dbReference type="Proteomes" id="UP000183257">
    <property type="component" value="Unassembled WGS sequence"/>
</dbReference>
<dbReference type="RefSeq" id="WP_072303530.1">
    <property type="nucleotide sequence ID" value="NZ_FPIY01000002.1"/>
</dbReference>
<evidence type="ECO:0000256" key="1">
    <source>
        <dbReference type="ARBA" id="ARBA00004761"/>
    </source>
</evidence>
<dbReference type="GO" id="GO:0016829">
    <property type="term" value="F:lyase activity"/>
    <property type="evidence" value="ECO:0007669"/>
    <property type="project" value="UniProtKB-KW"/>
</dbReference>
<gene>
    <name evidence="6" type="ORF">SAMN05660313_01899</name>
</gene>
<evidence type="ECO:0000256" key="3">
    <source>
        <dbReference type="ARBA" id="ARBA00011233"/>
    </source>
</evidence>
<evidence type="ECO:0000313" key="7">
    <source>
        <dbReference type="Proteomes" id="UP000183257"/>
    </source>
</evidence>
<dbReference type="STRING" id="76595.SAMN05660313_01899"/>
<dbReference type="InterPro" id="IPR013785">
    <property type="entry name" value="Aldolase_TIM"/>
</dbReference>
<dbReference type="SUPFAM" id="SSF51569">
    <property type="entry name" value="Aldolase"/>
    <property type="match status" value="1"/>
</dbReference>
<dbReference type="Gene3D" id="3.20.20.70">
    <property type="entry name" value="Aldolase class I"/>
    <property type="match status" value="1"/>
</dbReference>
<dbReference type="Pfam" id="PF01081">
    <property type="entry name" value="Aldolase"/>
    <property type="match status" value="1"/>
</dbReference>
<keyword evidence="5" id="KW-0119">Carbohydrate metabolism</keyword>
<protein>
    <submittedName>
        <fullName evidence="6">2-dehydro-3-deoxyphosphogluconate aldolase / (4S)-4-hydroxy-2-oxoglutarate aldolase</fullName>
    </submittedName>
</protein>
<evidence type="ECO:0000256" key="5">
    <source>
        <dbReference type="ARBA" id="ARBA00023277"/>
    </source>
</evidence>
<sequence>MKTNNPFNWKLHNNAPIVGIVRNLPLETIIGIANAYVTAGLSTIEITMNTVDAAKIITEIQSKFPNLNVGAGTVCSMEDYNEAISAGSQFIVTPIINEDVIKKAVAGGITIFPGAFTPTEAYKAWSLGASAVKIFPATQLGPTYIKDVLAPLNKIKLLPTGGVTKDNIESFFAAGATGVGMGSSLLDKQLIKNNDFNGLADHFKSIKDEIKAYL</sequence>
<proteinExistence type="inferred from homology"/>
<keyword evidence="4" id="KW-0456">Lyase</keyword>
<accession>A0A1K1PH32</accession>
<dbReference type="AlphaFoldDB" id="A0A1K1PH32"/>
<keyword evidence="7" id="KW-1185">Reference proteome</keyword>
<evidence type="ECO:0000256" key="2">
    <source>
        <dbReference type="ARBA" id="ARBA00006906"/>
    </source>
</evidence>
<dbReference type="CDD" id="cd00452">
    <property type="entry name" value="KDPG_aldolase"/>
    <property type="match status" value="1"/>
</dbReference>
<dbReference type="OrthoDB" id="9802667at2"/>
<evidence type="ECO:0000313" key="6">
    <source>
        <dbReference type="EMBL" id="SFW47104.1"/>
    </source>
</evidence>
<dbReference type="InterPro" id="IPR000887">
    <property type="entry name" value="Aldlse_KDPG_KHG"/>
</dbReference>
<dbReference type="PANTHER" id="PTHR30246:SF1">
    <property type="entry name" value="2-DEHYDRO-3-DEOXY-6-PHOSPHOGALACTONATE ALDOLASE-RELATED"/>
    <property type="match status" value="1"/>
</dbReference>
<evidence type="ECO:0000256" key="4">
    <source>
        <dbReference type="ARBA" id="ARBA00023239"/>
    </source>
</evidence>
<comment type="similarity">
    <text evidence="2">Belongs to the KHG/KDPG aldolase family.</text>
</comment>
<dbReference type="EMBL" id="FPIY01000002">
    <property type="protein sequence ID" value="SFW47104.1"/>
    <property type="molecule type" value="Genomic_DNA"/>
</dbReference>
<comment type="pathway">
    <text evidence="1">Carbohydrate acid metabolism.</text>
</comment>